<name>A0AAD4QKD1_9AGAM</name>
<feature type="domain" description="CBF1-interacting co-repressor CIR N-terminal" evidence="2">
    <location>
        <begin position="11"/>
        <end position="47"/>
    </location>
</feature>
<dbReference type="SMART" id="SM01083">
    <property type="entry name" value="Cir_N"/>
    <property type="match status" value="1"/>
</dbReference>
<dbReference type="AlphaFoldDB" id="A0AAD4QKD1"/>
<proteinExistence type="predicted"/>
<evidence type="ECO:0000313" key="4">
    <source>
        <dbReference type="Proteomes" id="UP001203297"/>
    </source>
</evidence>
<evidence type="ECO:0000313" key="3">
    <source>
        <dbReference type="EMBL" id="KAI0293890.1"/>
    </source>
</evidence>
<sequence>MGKLNIAHHKSYHPYRLDNVERVRRDEAEAKRKQTEDADRALGADTESRLSSLRARAGITTSPPPSSSPLPPSSSPRDKDTDSITLASSHTHAPSAVASSSGSSVPMFNGHINLFADIEEHASALAARAAKSKPTTTDADRGVALAPTKQDLHPWYSSTRDGNGGSNGNNDDKLAEARRQRDLARQKRADPLASIPSDLKRGTMTPPLPQPHLRSRIQSHTSSPSQQYQPVLPPSAASREGRLARESTERERALALVKRKQRERERAESSIATPSTVHGYTDMFNRREVEDAHRERDRAWRQRRWEEGEDDSRRRGRR</sequence>
<keyword evidence="4" id="KW-1185">Reference proteome</keyword>
<evidence type="ECO:0000259" key="2">
    <source>
        <dbReference type="SMART" id="SM01083"/>
    </source>
</evidence>
<feature type="compositionally biased region" description="Pro residues" evidence="1">
    <location>
        <begin position="62"/>
        <end position="74"/>
    </location>
</feature>
<comment type="caution">
    <text evidence="3">The sequence shown here is derived from an EMBL/GenBank/DDBJ whole genome shotgun (WGS) entry which is preliminary data.</text>
</comment>
<feature type="compositionally biased region" description="Basic and acidic residues" evidence="1">
    <location>
        <begin position="284"/>
        <end position="306"/>
    </location>
</feature>
<feature type="compositionally biased region" description="Basic and acidic residues" evidence="1">
    <location>
        <begin position="239"/>
        <end position="253"/>
    </location>
</feature>
<feature type="compositionally biased region" description="Basic and acidic residues" evidence="1">
    <location>
        <begin position="170"/>
        <end position="190"/>
    </location>
</feature>
<dbReference type="Proteomes" id="UP001203297">
    <property type="component" value="Unassembled WGS sequence"/>
</dbReference>
<feature type="compositionally biased region" description="Polar residues" evidence="1">
    <location>
        <begin position="83"/>
        <end position="92"/>
    </location>
</feature>
<dbReference type="PANTHER" id="PTHR22093">
    <property type="entry name" value="LEUKOCYTE RECEPTOR CLUSTER LRC MEMBER 1"/>
    <property type="match status" value="1"/>
</dbReference>
<feature type="compositionally biased region" description="Basic residues" evidence="1">
    <location>
        <begin position="1"/>
        <end position="13"/>
    </location>
</feature>
<dbReference type="InterPro" id="IPR039875">
    <property type="entry name" value="LENG1-like"/>
</dbReference>
<dbReference type="PANTHER" id="PTHR22093:SF0">
    <property type="entry name" value="LEUKOCYTE RECEPTOR CLUSTER MEMBER 1"/>
    <property type="match status" value="1"/>
</dbReference>
<feature type="region of interest" description="Disordered" evidence="1">
    <location>
        <begin position="127"/>
        <end position="318"/>
    </location>
</feature>
<organism evidence="3 4">
    <name type="scientific">Multifurca ochricompacta</name>
    <dbReference type="NCBI Taxonomy" id="376703"/>
    <lineage>
        <taxon>Eukaryota</taxon>
        <taxon>Fungi</taxon>
        <taxon>Dikarya</taxon>
        <taxon>Basidiomycota</taxon>
        <taxon>Agaricomycotina</taxon>
        <taxon>Agaricomycetes</taxon>
        <taxon>Russulales</taxon>
        <taxon>Russulaceae</taxon>
        <taxon>Multifurca</taxon>
    </lineage>
</organism>
<evidence type="ECO:0000256" key="1">
    <source>
        <dbReference type="SAM" id="MobiDB-lite"/>
    </source>
</evidence>
<reference evidence="3" key="1">
    <citation type="journal article" date="2022" name="New Phytol.">
        <title>Evolutionary transition to the ectomycorrhizal habit in the genomes of a hyperdiverse lineage of mushroom-forming fungi.</title>
        <authorList>
            <person name="Looney B."/>
            <person name="Miyauchi S."/>
            <person name="Morin E."/>
            <person name="Drula E."/>
            <person name="Courty P.E."/>
            <person name="Kohler A."/>
            <person name="Kuo A."/>
            <person name="LaButti K."/>
            <person name="Pangilinan J."/>
            <person name="Lipzen A."/>
            <person name="Riley R."/>
            <person name="Andreopoulos W."/>
            <person name="He G."/>
            <person name="Johnson J."/>
            <person name="Nolan M."/>
            <person name="Tritt A."/>
            <person name="Barry K.W."/>
            <person name="Grigoriev I.V."/>
            <person name="Nagy L.G."/>
            <person name="Hibbett D."/>
            <person name="Henrissat B."/>
            <person name="Matheny P.B."/>
            <person name="Labbe J."/>
            <person name="Martin F.M."/>
        </authorList>
    </citation>
    <scope>NUCLEOTIDE SEQUENCE</scope>
    <source>
        <strain evidence="3">BPL690</strain>
    </source>
</reference>
<dbReference type="EMBL" id="WTXG01000086">
    <property type="protein sequence ID" value="KAI0293890.1"/>
    <property type="molecule type" value="Genomic_DNA"/>
</dbReference>
<gene>
    <name evidence="3" type="ORF">B0F90DRAFT_1760096</name>
</gene>
<dbReference type="InterPro" id="IPR019339">
    <property type="entry name" value="CIR_N_dom"/>
</dbReference>
<accession>A0AAD4QKD1</accession>
<feature type="compositionally biased region" description="Polar residues" evidence="1">
    <location>
        <begin position="216"/>
        <end position="229"/>
    </location>
</feature>
<feature type="region of interest" description="Disordered" evidence="1">
    <location>
        <begin position="1"/>
        <end position="103"/>
    </location>
</feature>
<feature type="compositionally biased region" description="Basic and acidic residues" evidence="1">
    <location>
        <begin position="15"/>
        <end position="48"/>
    </location>
</feature>
<protein>
    <recommendedName>
        <fullName evidence="2">CBF1-interacting co-repressor CIR N-terminal domain-containing protein</fullName>
    </recommendedName>
</protein>
<feature type="compositionally biased region" description="Low complexity" evidence="1">
    <location>
        <begin position="93"/>
        <end position="103"/>
    </location>
</feature>